<evidence type="ECO:0000256" key="1">
    <source>
        <dbReference type="SAM" id="MobiDB-lite"/>
    </source>
</evidence>
<dbReference type="AlphaFoldDB" id="A0A834SWD3"/>
<keyword evidence="3" id="KW-1185">Reference proteome</keyword>
<protein>
    <submittedName>
        <fullName evidence="2">Uncharacterized protein</fullName>
    </submittedName>
</protein>
<proteinExistence type="predicted"/>
<dbReference type="EMBL" id="JAAIUW010000011">
    <property type="protein sequence ID" value="KAF7810196.1"/>
    <property type="molecule type" value="Genomic_DNA"/>
</dbReference>
<sequence length="26" mass="2850">MTASKRVSPSSAVQMKIQRWKKACGA</sequence>
<evidence type="ECO:0000313" key="3">
    <source>
        <dbReference type="Proteomes" id="UP000634136"/>
    </source>
</evidence>
<name>A0A834SWD3_9FABA</name>
<reference evidence="2" key="1">
    <citation type="submission" date="2020-09" db="EMBL/GenBank/DDBJ databases">
        <title>Genome-Enabled Discovery of Anthraquinone Biosynthesis in Senna tora.</title>
        <authorList>
            <person name="Kang S.-H."/>
            <person name="Pandey R.P."/>
            <person name="Lee C.-M."/>
            <person name="Sim J.-S."/>
            <person name="Jeong J.-T."/>
            <person name="Choi B.-S."/>
            <person name="Jung M."/>
            <person name="Ginzburg D."/>
            <person name="Zhao K."/>
            <person name="Won S.Y."/>
            <person name="Oh T.-J."/>
            <person name="Yu Y."/>
            <person name="Kim N.-H."/>
            <person name="Lee O.R."/>
            <person name="Lee T.-H."/>
            <person name="Bashyal P."/>
            <person name="Kim T.-S."/>
            <person name="Lee W.-H."/>
            <person name="Kawkins C."/>
            <person name="Kim C.-K."/>
            <person name="Kim J.S."/>
            <person name="Ahn B.O."/>
            <person name="Rhee S.Y."/>
            <person name="Sohng J.K."/>
        </authorList>
    </citation>
    <scope>NUCLEOTIDE SEQUENCE</scope>
    <source>
        <tissue evidence="2">Leaf</tissue>
    </source>
</reference>
<feature type="compositionally biased region" description="Polar residues" evidence="1">
    <location>
        <begin position="1"/>
        <end position="13"/>
    </location>
</feature>
<accession>A0A834SWD3</accession>
<gene>
    <name evidence="2" type="ORF">G2W53_036939</name>
</gene>
<comment type="caution">
    <text evidence="2">The sequence shown here is derived from an EMBL/GenBank/DDBJ whole genome shotgun (WGS) entry which is preliminary data.</text>
</comment>
<dbReference type="Proteomes" id="UP000634136">
    <property type="component" value="Unassembled WGS sequence"/>
</dbReference>
<organism evidence="2 3">
    <name type="scientific">Senna tora</name>
    <dbReference type="NCBI Taxonomy" id="362788"/>
    <lineage>
        <taxon>Eukaryota</taxon>
        <taxon>Viridiplantae</taxon>
        <taxon>Streptophyta</taxon>
        <taxon>Embryophyta</taxon>
        <taxon>Tracheophyta</taxon>
        <taxon>Spermatophyta</taxon>
        <taxon>Magnoliopsida</taxon>
        <taxon>eudicotyledons</taxon>
        <taxon>Gunneridae</taxon>
        <taxon>Pentapetalae</taxon>
        <taxon>rosids</taxon>
        <taxon>fabids</taxon>
        <taxon>Fabales</taxon>
        <taxon>Fabaceae</taxon>
        <taxon>Caesalpinioideae</taxon>
        <taxon>Cassia clade</taxon>
        <taxon>Senna</taxon>
    </lineage>
</organism>
<feature type="region of interest" description="Disordered" evidence="1">
    <location>
        <begin position="1"/>
        <end position="26"/>
    </location>
</feature>
<evidence type="ECO:0000313" key="2">
    <source>
        <dbReference type="EMBL" id="KAF7810196.1"/>
    </source>
</evidence>